<feature type="domain" description="Phosphatidic acid phosphatase type 2/haloperoxidase" evidence="7">
    <location>
        <begin position="106"/>
        <end position="258"/>
    </location>
</feature>
<feature type="transmembrane region" description="Helical" evidence="6">
    <location>
        <begin position="185"/>
        <end position="203"/>
    </location>
</feature>
<evidence type="ECO:0000256" key="6">
    <source>
        <dbReference type="SAM" id="Phobius"/>
    </source>
</evidence>
<dbReference type="InterPro" id="IPR036938">
    <property type="entry name" value="PAP2/HPO_sf"/>
</dbReference>
<dbReference type="PANTHER" id="PTHR10165">
    <property type="entry name" value="LIPID PHOSPHATE PHOSPHATASE"/>
    <property type="match status" value="1"/>
</dbReference>
<sequence length="310" mass="35328">MDPTAKRDILKVLLDLFCYFIFLIPLWVYNLLDVVPLTMNGFFCSDITIRFPYRNSTLSSTLLFVSGCGFMLITVLVVETLLFRRRCPMVHNSFFHPLVCNIYRAVGYAIVGGCINQFLTDIGKQSVGRMRPHFFDLCQPDVNCTDANQFLYITDYKCMRTSHPQIPQHNFHERMLDARKSFPSGHASFAFYMALYVVMYLEYRMTSQRTRLARHLVQTGVIAWAVWICCSRVFDFKHRFSDVLAGCLLGTLVAMGTVYAFFMSVQKTIPPKSIDVESNGDVGRTLRHATTPINAGSSLTNLKDGDVSDH</sequence>
<organism evidence="8">
    <name type="scientific">Phallusia mammillata</name>
    <dbReference type="NCBI Taxonomy" id="59560"/>
    <lineage>
        <taxon>Eukaryota</taxon>
        <taxon>Metazoa</taxon>
        <taxon>Chordata</taxon>
        <taxon>Tunicata</taxon>
        <taxon>Ascidiacea</taxon>
        <taxon>Phlebobranchia</taxon>
        <taxon>Ascidiidae</taxon>
        <taxon>Phallusia</taxon>
    </lineage>
</organism>
<dbReference type="InterPro" id="IPR000326">
    <property type="entry name" value="PAP2/HPO"/>
</dbReference>
<evidence type="ECO:0000259" key="7">
    <source>
        <dbReference type="SMART" id="SM00014"/>
    </source>
</evidence>
<evidence type="ECO:0000256" key="4">
    <source>
        <dbReference type="ARBA" id="ARBA00022989"/>
    </source>
</evidence>
<gene>
    <name evidence="8" type="primary">Ppap2a</name>
</gene>
<dbReference type="InterPro" id="IPR043216">
    <property type="entry name" value="PAP-like"/>
</dbReference>
<keyword evidence="5 6" id="KW-0472">Membrane</keyword>
<feature type="transmembrane region" description="Helical" evidence="6">
    <location>
        <begin position="240"/>
        <end position="262"/>
    </location>
</feature>
<reference evidence="8" key="1">
    <citation type="submission" date="2020-04" db="EMBL/GenBank/DDBJ databases">
        <authorList>
            <person name="Neveu A P."/>
        </authorList>
    </citation>
    <scope>NUCLEOTIDE SEQUENCE</scope>
    <source>
        <tissue evidence="8">Whole embryo</tissue>
    </source>
</reference>
<dbReference type="GO" id="GO:0007165">
    <property type="term" value="P:signal transduction"/>
    <property type="evidence" value="ECO:0007669"/>
    <property type="project" value="TreeGrafter"/>
</dbReference>
<comment type="similarity">
    <text evidence="2">Belongs to the PA-phosphatase related phosphoesterase family.</text>
</comment>
<dbReference type="GO" id="GO:0005886">
    <property type="term" value="C:plasma membrane"/>
    <property type="evidence" value="ECO:0007669"/>
    <property type="project" value="TreeGrafter"/>
</dbReference>
<dbReference type="GO" id="GO:0008195">
    <property type="term" value="F:phosphatidate phosphatase activity"/>
    <property type="evidence" value="ECO:0007669"/>
    <property type="project" value="TreeGrafter"/>
</dbReference>
<dbReference type="GO" id="GO:0046839">
    <property type="term" value="P:phospholipid dephosphorylation"/>
    <property type="evidence" value="ECO:0007669"/>
    <property type="project" value="TreeGrafter"/>
</dbReference>
<keyword evidence="4 6" id="KW-1133">Transmembrane helix</keyword>
<name>A0A6F9DNQ1_9ASCI</name>
<keyword evidence="8" id="KW-0378">Hydrolase</keyword>
<evidence type="ECO:0000313" key="8">
    <source>
        <dbReference type="EMBL" id="CAB3265054.1"/>
    </source>
</evidence>
<evidence type="ECO:0000256" key="2">
    <source>
        <dbReference type="ARBA" id="ARBA00008816"/>
    </source>
</evidence>
<protein>
    <submittedName>
        <fullName evidence="8">Lipid phosphate phosphohydrolase 1</fullName>
    </submittedName>
</protein>
<feature type="transmembrane region" description="Helical" evidence="6">
    <location>
        <begin position="62"/>
        <end position="82"/>
    </location>
</feature>
<evidence type="ECO:0000256" key="5">
    <source>
        <dbReference type="ARBA" id="ARBA00023136"/>
    </source>
</evidence>
<comment type="subcellular location">
    <subcellularLocation>
        <location evidence="1">Membrane</location>
        <topology evidence="1">Multi-pass membrane protein</topology>
    </subcellularLocation>
</comment>
<proteinExistence type="evidence at transcript level"/>
<dbReference type="SUPFAM" id="SSF48317">
    <property type="entry name" value="Acid phosphatase/Vanadium-dependent haloperoxidase"/>
    <property type="match status" value="1"/>
</dbReference>
<feature type="transmembrane region" description="Helical" evidence="6">
    <location>
        <begin position="215"/>
        <end position="234"/>
    </location>
</feature>
<evidence type="ECO:0000256" key="3">
    <source>
        <dbReference type="ARBA" id="ARBA00022692"/>
    </source>
</evidence>
<dbReference type="GO" id="GO:0006644">
    <property type="term" value="P:phospholipid metabolic process"/>
    <property type="evidence" value="ECO:0007669"/>
    <property type="project" value="InterPro"/>
</dbReference>
<dbReference type="CDD" id="cd03384">
    <property type="entry name" value="PAP2_wunen"/>
    <property type="match status" value="1"/>
</dbReference>
<accession>A0A6F9DNQ1</accession>
<feature type="transmembrane region" description="Helical" evidence="6">
    <location>
        <begin position="12"/>
        <end position="32"/>
    </location>
</feature>
<dbReference type="PANTHER" id="PTHR10165:SF103">
    <property type="entry name" value="PHOSPHOLIPID PHOSPHATASE HOMOLOG 1.2 HOMOLOG"/>
    <property type="match status" value="1"/>
</dbReference>
<dbReference type="SMART" id="SM00014">
    <property type="entry name" value="acidPPc"/>
    <property type="match status" value="1"/>
</dbReference>
<dbReference type="EMBL" id="LR789192">
    <property type="protein sequence ID" value="CAB3265054.1"/>
    <property type="molecule type" value="mRNA"/>
</dbReference>
<keyword evidence="3 6" id="KW-0812">Transmembrane</keyword>
<evidence type="ECO:0000256" key="1">
    <source>
        <dbReference type="ARBA" id="ARBA00004141"/>
    </source>
</evidence>
<dbReference type="Pfam" id="PF01569">
    <property type="entry name" value="PAP2"/>
    <property type="match status" value="1"/>
</dbReference>
<dbReference type="Gene3D" id="1.20.144.10">
    <property type="entry name" value="Phosphatidic acid phosphatase type 2/haloperoxidase"/>
    <property type="match status" value="1"/>
</dbReference>
<dbReference type="AlphaFoldDB" id="A0A6F9DNQ1"/>